<reference evidence="3" key="1">
    <citation type="submission" date="2018-11" db="EMBL/GenBank/DDBJ databases">
        <title>Complete genome sequence of Paenibacillus sp. ML311-T8.</title>
        <authorList>
            <person name="Nam Y.-D."/>
            <person name="Kang J."/>
            <person name="Chung W.-H."/>
            <person name="Park Y.S."/>
        </authorList>
    </citation>
    <scope>NUCLEOTIDE SEQUENCE [LARGE SCALE GENOMIC DNA]</scope>
    <source>
        <strain evidence="3">ML311-T8</strain>
    </source>
</reference>
<name>A0A6B8RR98_9BACL</name>
<dbReference type="AlphaFoldDB" id="A0A6B8RR98"/>
<proteinExistence type="predicted"/>
<dbReference type="Proteomes" id="UP000426246">
    <property type="component" value="Chromosome"/>
</dbReference>
<dbReference type="PANTHER" id="PTHR35149:SF1">
    <property type="entry name" value="DUF5655 DOMAIN-CONTAINING PROTEIN"/>
    <property type="match status" value="1"/>
</dbReference>
<feature type="domain" description="GmrSD restriction endonucleases N-terminal" evidence="1">
    <location>
        <begin position="11"/>
        <end position="212"/>
    </location>
</feature>
<dbReference type="InterPro" id="IPR004919">
    <property type="entry name" value="GmrSD_N"/>
</dbReference>
<dbReference type="PANTHER" id="PTHR35149">
    <property type="entry name" value="SLL5132 PROTEIN"/>
    <property type="match status" value="1"/>
</dbReference>
<dbReference type="OrthoDB" id="9798761at2"/>
<keyword evidence="3" id="KW-1185">Reference proteome</keyword>
<sequence length="797" mass="94639">MVKNSTEHSLATFLSKYDKIVIPDIQRDYVMGSGGEKLTKLLQSICNAKYQDTIHPQKEFKFSAIMGYVDIATNTFYVYDGQQRLASLVYLCASYKEAQSEEKFLSKFEFMNREEANLYLKGLIQNKENRLNVVDFTTFSLEKLLRQFSKDSWIEKYGYSSFEKKIGFKYLYEHVVFDVVPVKKVEDAEQFFIDLNDGLDLKEYEIFKSELFHKVRECNKEGFKNFALMIDNNWLRFFSKYKTLIPKDIEKPWELRMPGEEEIEIAFIQFCLRMMWVEKSGTDEGYINSNVDWIERKHTERLEKILSHMVELDLSDSKLDCVNFVNYSFGDRTERFKNEDIVNHVEGVFWNLADNNYKVMLKTFLLKFYDPTYKEFVKKDVIIWAYISNCEKSPEVLFPYMRFIKKLLNNNLIENHMAHLDSDKNMWYTKYSAFCIPKYYSRIDSFINNSNNSKLAYLYSTIKLNKDLDGQYNIGEHRSSNAELNKVLEDEHKRNYLNDKEELEAFENLPYVNGLINNLIDSQNKLLISYDEFLSDILRVNTSKIEILGGLFDKLGDLGYDLKPLYFEELTIRWKAYTKNFCYQKGNILLNTLNDLFIDNKFGQVICDWIIGSEKMKLDFNDDRLLLKAINYMPTRGWSTDSYQIYYPNDYYTYRDSYISVKDKKSGLCSNKGNNFSVTKKNIRDFFGELKLNEEGKVIVDDETGIHRGFIWSLEPLNDFLMKRLQSGEKNQKVIFFCKENWVYNMLLDEYIQNTENGLNEIKEWNEKGYVIKCFGEYFFINQDALNKYMEKKHYCF</sequence>
<gene>
    <name evidence="2" type="ORF">EHS13_25020</name>
</gene>
<dbReference type="RefSeq" id="WP_155703015.1">
    <property type="nucleotide sequence ID" value="NZ_CP034235.1"/>
</dbReference>
<evidence type="ECO:0000313" key="3">
    <source>
        <dbReference type="Proteomes" id="UP000426246"/>
    </source>
</evidence>
<evidence type="ECO:0000313" key="2">
    <source>
        <dbReference type="EMBL" id="QGQ97916.1"/>
    </source>
</evidence>
<protein>
    <submittedName>
        <fullName evidence="2">DUF262 domain-containing protein</fullName>
    </submittedName>
</protein>
<organism evidence="2 3">
    <name type="scientific">Paenibacillus psychroresistens</name>
    <dbReference type="NCBI Taxonomy" id="1778678"/>
    <lineage>
        <taxon>Bacteria</taxon>
        <taxon>Bacillati</taxon>
        <taxon>Bacillota</taxon>
        <taxon>Bacilli</taxon>
        <taxon>Bacillales</taxon>
        <taxon>Paenibacillaceae</taxon>
        <taxon>Paenibacillus</taxon>
    </lineage>
</organism>
<dbReference type="EMBL" id="CP034235">
    <property type="protein sequence ID" value="QGQ97916.1"/>
    <property type="molecule type" value="Genomic_DNA"/>
</dbReference>
<accession>A0A6B8RR98</accession>
<dbReference type="KEGG" id="ppsc:EHS13_25020"/>
<dbReference type="Pfam" id="PF03235">
    <property type="entry name" value="GmrSD_N"/>
    <property type="match status" value="1"/>
</dbReference>
<evidence type="ECO:0000259" key="1">
    <source>
        <dbReference type="Pfam" id="PF03235"/>
    </source>
</evidence>